<feature type="region of interest" description="Disordered" evidence="1">
    <location>
        <begin position="1"/>
        <end position="21"/>
    </location>
</feature>
<dbReference type="AlphaFoldDB" id="A0A1H1QJT9"/>
<dbReference type="InterPro" id="IPR038084">
    <property type="entry name" value="PduO/GlcC-like_sf"/>
</dbReference>
<dbReference type="SUPFAM" id="SSF143744">
    <property type="entry name" value="GlcG-like"/>
    <property type="match status" value="1"/>
</dbReference>
<dbReference type="PANTHER" id="PTHR34309:SF10">
    <property type="entry name" value="SLR1406 PROTEIN"/>
    <property type="match status" value="1"/>
</dbReference>
<dbReference type="EMBL" id="LT629772">
    <property type="protein sequence ID" value="SDS23732.1"/>
    <property type="molecule type" value="Genomic_DNA"/>
</dbReference>
<evidence type="ECO:0000313" key="2">
    <source>
        <dbReference type="EMBL" id="SDS23732.1"/>
    </source>
</evidence>
<proteinExistence type="predicted"/>
<dbReference type="OrthoDB" id="9815788at2"/>
<dbReference type="Pfam" id="PF03928">
    <property type="entry name" value="HbpS-like"/>
    <property type="match status" value="1"/>
</dbReference>
<dbReference type="Proteomes" id="UP000199103">
    <property type="component" value="Chromosome I"/>
</dbReference>
<organism evidence="2 3">
    <name type="scientific">Microlunatus soli</name>
    <dbReference type="NCBI Taxonomy" id="630515"/>
    <lineage>
        <taxon>Bacteria</taxon>
        <taxon>Bacillati</taxon>
        <taxon>Actinomycetota</taxon>
        <taxon>Actinomycetes</taxon>
        <taxon>Propionibacteriales</taxon>
        <taxon>Propionibacteriaceae</taxon>
        <taxon>Microlunatus</taxon>
    </lineage>
</organism>
<evidence type="ECO:0000256" key="1">
    <source>
        <dbReference type="SAM" id="MobiDB-lite"/>
    </source>
</evidence>
<accession>A0A1H1QJT9</accession>
<dbReference type="RefSeq" id="WP_091532041.1">
    <property type="nucleotide sequence ID" value="NZ_LT629772.1"/>
</dbReference>
<keyword evidence="3" id="KW-1185">Reference proteome</keyword>
<sequence>MTGDDAVVGKSTSDERAGAETTERLDLTAANKIIGGAFASAERDGVPPLAVVVLDDAGHLISGQRADGASMFRMDVATGKAWAAVGMGSSSAVLAQRAAENPVFFTSLAATAQGRFLAQPGAVLIRDQHGTLLGAAGASGGTGEQDAACCAAGIRAAGLVAEE</sequence>
<dbReference type="STRING" id="630515.SAMN04489812_1296"/>
<dbReference type="Gene3D" id="3.30.450.150">
    <property type="entry name" value="Haem-degrading domain"/>
    <property type="match status" value="1"/>
</dbReference>
<name>A0A1H1QJT9_9ACTN</name>
<dbReference type="InterPro" id="IPR052517">
    <property type="entry name" value="GlcG_carb_metab_protein"/>
</dbReference>
<evidence type="ECO:0000313" key="3">
    <source>
        <dbReference type="Proteomes" id="UP000199103"/>
    </source>
</evidence>
<dbReference type="InterPro" id="IPR005624">
    <property type="entry name" value="PduO/GlcC-like"/>
</dbReference>
<gene>
    <name evidence="2" type="ORF">SAMN04489812_1296</name>
</gene>
<protein>
    <submittedName>
        <fullName evidence="2">Uncharacterized conserved protein GlcG, DUF336 family</fullName>
    </submittedName>
</protein>
<reference evidence="2 3" key="1">
    <citation type="submission" date="2016-10" db="EMBL/GenBank/DDBJ databases">
        <authorList>
            <person name="de Groot N.N."/>
        </authorList>
    </citation>
    <scope>NUCLEOTIDE SEQUENCE [LARGE SCALE GENOMIC DNA]</scope>
    <source>
        <strain evidence="2 3">DSM 21800</strain>
    </source>
</reference>
<dbReference type="PANTHER" id="PTHR34309">
    <property type="entry name" value="SLR1406 PROTEIN"/>
    <property type="match status" value="1"/>
</dbReference>
<feature type="compositionally biased region" description="Basic and acidic residues" evidence="1">
    <location>
        <begin position="12"/>
        <end position="21"/>
    </location>
</feature>